<dbReference type="InterPro" id="IPR015424">
    <property type="entry name" value="PyrdxlP-dep_Trfase"/>
</dbReference>
<comment type="caution">
    <text evidence="1">The sequence shown here is derived from an EMBL/GenBank/DDBJ whole genome shotgun (WGS) entry which is preliminary data.</text>
</comment>
<accession>A0ABW0M1H8</accession>
<reference evidence="2" key="1">
    <citation type="journal article" date="2019" name="Int. J. Syst. Evol. Microbiol.">
        <title>The Global Catalogue of Microorganisms (GCM) 10K type strain sequencing project: providing services to taxonomists for standard genome sequencing and annotation.</title>
        <authorList>
            <consortium name="The Broad Institute Genomics Platform"/>
            <consortium name="The Broad Institute Genome Sequencing Center for Infectious Disease"/>
            <person name="Wu L."/>
            <person name="Ma J."/>
        </authorList>
    </citation>
    <scope>NUCLEOTIDE SEQUENCE [LARGE SCALE GENOMIC DNA]</scope>
    <source>
        <strain evidence="2">CCUG 57113</strain>
    </source>
</reference>
<organism evidence="1 2">
    <name type="scientific">Cohnella suwonensis</name>
    <dbReference type="NCBI Taxonomy" id="696072"/>
    <lineage>
        <taxon>Bacteria</taxon>
        <taxon>Bacillati</taxon>
        <taxon>Bacillota</taxon>
        <taxon>Bacilli</taxon>
        <taxon>Bacillales</taxon>
        <taxon>Paenibacillaceae</taxon>
        <taxon>Cohnella</taxon>
    </lineage>
</organism>
<dbReference type="Gene3D" id="3.90.1150.10">
    <property type="entry name" value="Aspartate Aminotransferase, domain 1"/>
    <property type="match status" value="1"/>
</dbReference>
<proteinExistence type="predicted"/>
<sequence length="94" mass="10430">MRSNGLQLVALARTVPKNGGLNLWIRLPDPLDGSRLLEESLRQSVSFVPGAICDPLGEMKSYIRLSFSYMNEKQIKEGVRLLREAAKEVTDGGK</sequence>
<dbReference type="PANTHER" id="PTHR42858:SF1">
    <property type="entry name" value="LD15494P"/>
    <property type="match status" value="1"/>
</dbReference>
<evidence type="ECO:0000313" key="1">
    <source>
        <dbReference type="EMBL" id="MFC5470997.1"/>
    </source>
</evidence>
<name>A0ABW0M1H8_9BACL</name>
<evidence type="ECO:0000313" key="2">
    <source>
        <dbReference type="Proteomes" id="UP001596105"/>
    </source>
</evidence>
<protein>
    <recommendedName>
        <fullName evidence="3">Aminotransferase class I/classII domain-containing protein</fullName>
    </recommendedName>
</protein>
<evidence type="ECO:0008006" key="3">
    <source>
        <dbReference type="Google" id="ProtNLM"/>
    </source>
</evidence>
<dbReference type="InterPro" id="IPR015422">
    <property type="entry name" value="PyrdxlP-dep_Trfase_small"/>
</dbReference>
<dbReference type="EMBL" id="JBHSMH010000082">
    <property type="protein sequence ID" value="MFC5470997.1"/>
    <property type="molecule type" value="Genomic_DNA"/>
</dbReference>
<keyword evidence="2" id="KW-1185">Reference proteome</keyword>
<dbReference type="SUPFAM" id="SSF53383">
    <property type="entry name" value="PLP-dependent transferases"/>
    <property type="match status" value="1"/>
</dbReference>
<dbReference type="RefSeq" id="WP_209748099.1">
    <property type="nucleotide sequence ID" value="NZ_JBHSMH010000082.1"/>
</dbReference>
<dbReference type="Proteomes" id="UP001596105">
    <property type="component" value="Unassembled WGS sequence"/>
</dbReference>
<gene>
    <name evidence="1" type="ORF">ACFPPD_20115</name>
</gene>
<dbReference type="PANTHER" id="PTHR42858">
    <property type="entry name" value="AMINOTRANSFERASE"/>
    <property type="match status" value="1"/>
</dbReference>